<keyword evidence="4 5" id="KW-0472">Membrane</keyword>
<feature type="transmembrane region" description="Helical" evidence="5">
    <location>
        <begin position="139"/>
        <end position="161"/>
    </location>
</feature>
<comment type="subcellular location">
    <subcellularLocation>
        <location evidence="1">Membrane</location>
    </subcellularLocation>
</comment>
<dbReference type="WBParaSite" id="SSTP_0000659500.1">
    <property type="protein sequence ID" value="SSTP_0000659500.1"/>
    <property type="gene ID" value="SSTP_0000659500"/>
</dbReference>
<evidence type="ECO:0000313" key="8">
    <source>
        <dbReference type="WBParaSite" id="TCONS_00014168.p1"/>
    </source>
</evidence>
<keyword evidence="3 5" id="KW-1133">Transmembrane helix</keyword>
<dbReference type="WBParaSite" id="TCONS_00014168.p1">
    <property type="protein sequence ID" value="TCONS_00014168.p1"/>
    <property type="gene ID" value="XLOC_009378"/>
</dbReference>
<keyword evidence="2 5" id="KW-0812">Transmembrane</keyword>
<dbReference type="InterPro" id="IPR000276">
    <property type="entry name" value="GPCR_Rhodpsn"/>
</dbReference>
<organism evidence="7">
    <name type="scientific">Strongyloides stercoralis</name>
    <name type="common">Threadworm</name>
    <dbReference type="NCBI Taxonomy" id="6248"/>
    <lineage>
        <taxon>Eukaryota</taxon>
        <taxon>Metazoa</taxon>
        <taxon>Ecdysozoa</taxon>
        <taxon>Nematoda</taxon>
        <taxon>Chromadorea</taxon>
        <taxon>Rhabditida</taxon>
        <taxon>Tylenchina</taxon>
        <taxon>Panagrolaimomorpha</taxon>
        <taxon>Strongyloidoidea</taxon>
        <taxon>Strongyloididae</taxon>
        <taxon>Strongyloides</taxon>
    </lineage>
</organism>
<evidence type="ECO:0000256" key="5">
    <source>
        <dbReference type="SAM" id="Phobius"/>
    </source>
</evidence>
<sequence length="322" mass="37479">MKKIDDSISLNEDFSNIYTINLVVSIFSFILSTIFFCSYCSRTSSRNASIILKIILDCDLAVTLGTIARNIHGLLQDNYKFKELYMINIYSCIFNYHIIWITIFYQLPTLLVFVLALDRYLAINFSLWFKTVNISKGPLIGYCFLTITFTLIVGILNSSYISPYEKIHYTCPVFEGFGFQYNYGVKIFIIIYLSFSLLLSTAALKQIISKSGTKKFGGFHSRHKFESRMTRRSFYIVLYFTIATVIPLILTLTIDSKPNTWTPLKEVILSLLFLRPIINCIAIWRIFPHYINFKFCYKEKSQDIVQQVQLNANYAHRNIFSR</sequence>
<protein>
    <submittedName>
        <fullName evidence="8">G-protein coupled receptors family 1 profile domain-containing protein</fullName>
    </submittedName>
    <submittedName>
        <fullName evidence="7">G_PROTEIN_RECEP_F1_2 domain-containing protein</fullName>
    </submittedName>
</protein>
<feature type="transmembrane region" description="Helical" evidence="5">
    <location>
        <begin position="267"/>
        <end position="287"/>
    </location>
</feature>
<evidence type="ECO:0000256" key="3">
    <source>
        <dbReference type="ARBA" id="ARBA00022989"/>
    </source>
</evidence>
<dbReference type="SUPFAM" id="SSF81321">
    <property type="entry name" value="Family A G protein-coupled receptor-like"/>
    <property type="match status" value="1"/>
</dbReference>
<evidence type="ECO:0000313" key="7">
    <source>
        <dbReference type="WBParaSite" id="SSTP_0000659500.1"/>
    </source>
</evidence>
<feature type="transmembrane region" description="Helical" evidence="5">
    <location>
        <begin position="181"/>
        <end position="204"/>
    </location>
</feature>
<feature type="transmembrane region" description="Helical" evidence="5">
    <location>
        <begin position="234"/>
        <end position="255"/>
    </location>
</feature>
<evidence type="ECO:0000313" key="6">
    <source>
        <dbReference type="Proteomes" id="UP000035681"/>
    </source>
</evidence>
<dbReference type="AlphaFoldDB" id="A0A0K0EAS1"/>
<evidence type="ECO:0000256" key="4">
    <source>
        <dbReference type="ARBA" id="ARBA00023136"/>
    </source>
</evidence>
<dbReference type="PROSITE" id="PS00237">
    <property type="entry name" value="G_PROTEIN_RECEP_F1_1"/>
    <property type="match status" value="1"/>
</dbReference>
<accession>A0A0K0EAS1</accession>
<dbReference type="Proteomes" id="UP000035681">
    <property type="component" value="Unplaced"/>
</dbReference>
<dbReference type="GO" id="GO:0004930">
    <property type="term" value="F:G protein-coupled receptor activity"/>
    <property type="evidence" value="ECO:0007669"/>
    <property type="project" value="InterPro"/>
</dbReference>
<feature type="transmembrane region" description="Helical" evidence="5">
    <location>
        <begin position="20"/>
        <end position="40"/>
    </location>
</feature>
<reference evidence="7" key="1">
    <citation type="submission" date="2015-08" db="UniProtKB">
        <authorList>
            <consortium name="WormBaseParasite"/>
        </authorList>
    </citation>
    <scope>IDENTIFICATION</scope>
</reference>
<name>A0A0K0EAS1_STRER</name>
<evidence type="ECO:0000256" key="2">
    <source>
        <dbReference type="ARBA" id="ARBA00022692"/>
    </source>
</evidence>
<evidence type="ECO:0000256" key="1">
    <source>
        <dbReference type="ARBA" id="ARBA00004370"/>
    </source>
</evidence>
<proteinExistence type="predicted"/>
<dbReference type="GO" id="GO:0016020">
    <property type="term" value="C:membrane"/>
    <property type="evidence" value="ECO:0007669"/>
    <property type="project" value="UniProtKB-SubCell"/>
</dbReference>
<keyword evidence="6" id="KW-1185">Reference proteome</keyword>
<dbReference type="Gene3D" id="1.20.1070.10">
    <property type="entry name" value="Rhodopsin 7-helix transmembrane proteins"/>
    <property type="match status" value="1"/>
</dbReference>